<proteinExistence type="predicted"/>
<comment type="caution">
    <text evidence="1">The sequence shown here is derived from an EMBL/GenBank/DDBJ whole genome shotgun (WGS) entry which is preliminary data.</text>
</comment>
<gene>
    <name evidence="1" type="ORF">RPERSI_LOCUS14296</name>
</gene>
<sequence length="85" mass="9669">LLTENDASTKYNAINPVNPNLYICNIHSRHDTNITAQLLQPILSNNYNKNHNEENMESTIKQKYVCKLCKNPGHNSQRCNGNGNK</sequence>
<organism evidence="1 2">
    <name type="scientific">Racocetra persica</name>
    <dbReference type="NCBI Taxonomy" id="160502"/>
    <lineage>
        <taxon>Eukaryota</taxon>
        <taxon>Fungi</taxon>
        <taxon>Fungi incertae sedis</taxon>
        <taxon>Mucoromycota</taxon>
        <taxon>Glomeromycotina</taxon>
        <taxon>Glomeromycetes</taxon>
        <taxon>Diversisporales</taxon>
        <taxon>Gigasporaceae</taxon>
        <taxon>Racocetra</taxon>
    </lineage>
</organism>
<protein>
    <submittedName>
        <fullName evidence="1">7_t:CDS:1</fullName>
    </submittedName>
</protein>
<dbReference type="Proteomes" id="UP000789920">
    <property type="component" value="Unassembled WGS sequence"/>
</dbReference>
<evidence type="ECO:0000313" key="1">
    <source>
        <dbReference type="EMBL" id="CAG8752097.1"/>
    </source>
</evidence>
<name>A0ACA9QHZ1_9GLOM</name>
<accession>A0ACA9QHZ1</accession>
<reference evidence="1" key="1">
    <citation type="submission" date="2021-06" db="EMBL/GenBank/DDBJ databases">
        <authorList>
            <person name="Kallberg Y."/>
            <person name="Tangrot J."/>
            <person name="Rosling A."/>
        </authorList>
    </citation>
    <scope>NUCLEOTIDE SEQUENCE</scope>
    <source>
        <strain evidence="1">MA461A</strain>
    </source>
</reference>
<keyword evidence="2" id="KW-1185">Reference proteome</keyword>
<feature type="non-terminal residue" evidence="1">
    <location>
        <position position="1"/>
    </location>
</feature>
<dbReference type="EMBL" id="CAJVQC010032811">
    <property type="protein sequence ID" value="CAG8752097.1"/>
    <property type="molecule type" value="Genomic_DNA"/>
</dbReference>
<evidence type="ECO:0000313" key="2">
    <source>
        <dbReference type="Proteomes" id="UP000789920"/>
    </source>
</evidence>